<protein>
    <submittedName>
        <fullName evidence="2">tRNA1(Val) A37 N6-methylase TrmN6</fullName>
    </submittedName>
</protein>
<gene>
    <name evidence="2" type="ORF">SAMN02745164_00452</name>
</gene>
<evidence type="ECO:0000259" key="1">
    <source>
        <dbReference type="Pfam" id="PF13847"/>
    </source>
</evidence>
<dbReference type="InterPro" id="IPR050210">
    <property type="entry name" value="tRNA_Adenine-N(6)_MTase"/>
</dbReference>
<dbReference type="InterPro" id="IPR029063">
    <property type="entry name" value="SAM-dependent_MTases_sf"/>
</dbReference>
<sequence length="234" mass="27298">MNLDKIFRELDLKSPNKFHSPTHGTTFLIEISKLLKGEKKILELGSGIGSVSLSLAKIYSNIEIIGFELQREPYEYSLENLKNNKLEKRVRFINDDIENISKYIECESIDCIITNPPHYSSKSLISPYEERKVARTFDKENLEKFFKAAKYALKNKKRFIFVYHPVHFMSFLDLAKKHKFMLQEMYLAYGKKHTECQLIGGILRKNGGENLKIHPPVFLKNSNDLKEEKDAYNI</sequence>
<dbReference type="Pfam" id="PF13847">
    <property type="entry name" value="Methyltransf_31"/>
    <property type="match status" value="1"/>
</dbReference>
<dbReference type="STRING" id="1122195.SAMN02745164_00452"/>
<dbReference type="AlphaFoldDB" id="A0A1M4TIS7"/>
<comment type="caution">
    <text evidence="2">The sequence shown here is derived from an EMBL/GenBank/DDBJ whole genome shotgun (WGS) entry which is preliminary data.</text>
</comment>
<keyword evidence="3" id="KW-1185">Reference proteome</keyword>
<dbReference type="GO" id="GO:0032259">
    <property type="term" value="P:methylation"/>
    <property type="evidence" value="ECO:0007669"/>
    <property type="project" value="UniProtKB-KW"/>
</dbReference>
<dbReference type="Proteomes" id="UP000184334">
    <property type="component" value="Unassembled WGS sequence"/>
</dbReference>
<organism evidence="2 3">
    <name type="scientific">Marinitoga hydrogenitolerans (strain DSM 16785 / JCM 12826 / AT1271)</name>
    <dbReference type="NCBI Taxonomy" id="1122195"/>
    <lineage>
        <taxon>Bacteria</taxon>
        <taxon>Thermotogati</taxon>
        <taxon>Thermotogota</taxon>
        <taxon>Thermotogae</taxon>
        <taxon>Petrotogales</taxon>
        <taxon>Petrotogaceae</taxon>
        <taxon>Marinitoga</taxon>
    </lineage>
</organism>
<dbReference type="EMBL" id="FQUI01000004">
    <property type="protein sequence ID" value="SHE44370.1"/>
    <property type="molecule type" value="Genomic_DNA"/>
</dbReference>
<proteinExistence type="predicted"/>
<accession>A0A1M4TIS7</accession>
<dbReference type="Gene3D" id="3.40.50.150">
    <property type="entry name" value="Vaccinia Virus protein VP39"/>
    <property type="match status" value="1"/>
</dbReference>
<name>A0A1M4TIS7_MARH1</name>
<dbReference type="PANTHER" id="PTHR47739">
    <property type="entry name" value="TRNA1(VAL) (ADENINE(37)-N6)-METHYLTRANSFERASE"/>
    <property type="match status" value="1"/>
</dbReference>
<evidence type="ECO:0000313" key="3">
    <source>
        <dbReference type="Proteomes" id="UP000184334"/>
    </source>
</evidence>
<dbReference type="SUPFAM" id="SSF53335">
    <property type="entry name" value="S-adenosyl-L-methionine-dependent methyltransferases"/>
    <property type="match status" value="1"/>
</dbReference>
<evidence type="ECO:0000313" key="2">
    <source>
        <dbReference type="EMBL" id="SHE44370.1"/>
    </source>
</evidence>
<reference evidence="2" key="1">
    <citation type="submission" date="2016-11" db="EMBL/GenBank/DDBJ databases">
        <authorList>
            <person name="Varghese N."/>
            <person name="Submissions S."/>
        </authorList>
    </citation>
    <scope>NUCLEOTIDE SEQUENCE [LARGE SCALE GENOMIC DNA]</scope>
    <source>
        <strain evidence="2">DSM 16785</strain>
    </source>
</reference>
<dbReference type="GO" id="GO:0008168">
    <property type="term" value="F:methyltransferase activity"/>
    <property type="evidence" value="ECO:0007669"/>
    <property type="project" value="UniProtKB-KW"/>
</dbReference>
<dbReference type="CDD" id="cd02440">
    <property type="entry name" value="AdoMet_MTases"/>
    <property type="match status" value="1"/>
</dbReference>
<dbReference type="PANTHER" id="PTHR47739:SF1">
    <property type="entry name" value="TRNA1(VAL) (ADENINE(37)-N6)-METHYLTRANSFERASE"/>
    <property type="match status" value="1"/>
</dbReference>
<feature type="domain" description="Methyltransferase" evidence="1">
    <location>
        <begin position="37"/>
        <end position="165"/>
    </location>
</feature>
<dbReference type="OrthoDB" id="47041at2"/>
<dbReference type="InterPro" id="IPR025714">
    <property type="entry name" value="Methyltranfer_dom"/>
</dbReference>
<dbReference type="RefSeq" id="WP_072863011.1">
    <property type="nucleotide sequence ID" value="NZ_FQUI01000004.1"/>
</dbReference>